<dbReference type="RefSeq" id="WP_075691881.1">
    <property type="nucleotide sequence ID" value="NZ_CP009248.1"/>
</dbReference>
<dbReference type="STRING" id="1437874.CSPHI_05810"/>
<gene>
    <name evidence="2" type="ORF">CSPHI_05810</name>
</gene>
<dbReference type="KEGG" id="csph:CSPHI_05810"/>
<protein>
    <recommendedName>
        <fullName evidence="4">DUF4192 domain-containing protein</fullName>
    </recommendedName>
</protein>
<sequence length="355" mass="36418">MDNDRTPAPGEGPPPIDLTDPASCLTNLPGLLGFHPRGRLIAVVHGGGRDAGPILTRPAPPPGRVPMHLAAGLAEVRGGEGARPWVDVFLVDRSWPAGAARRAEVAAAARLAGHRLRTWAGATRVAAGVPLRDDRGAVLGVLGDPAASAAARHLAAAGEAIAANPGALAERFAPDPAAAAAGAAALAQVRAEWAGLLAAERPAQTLRRRRAWLADWEGLVAEVAAGRLGIGEVLGEVDRLRVLARALVDLTVRDTTMCAIGDEREPVARALWLAAAGAFEGEPRAHALAIYGLDRYARGCPAVADAALAAAEEADPGHSLSGLLRRAIDAGRGSMAVRSMTATSRELAEALRGPG</sequence>
<accession>A0A1L7CXV3</accession>
<keyword evidence="3" id="KW-1185">Reference proteome</keyword>
<proteinExistence type="predicted"/>
<name>A0A1L7CXV3_9CORY</name>
<evidence type="ECO:0000256" key="1">
    <source>
        <dbReference type="SAM" id="MobiDB-lite"/>
    </source>
</evidence>
<evidence type="ECO:0008006" key="4">
    <source>
        <dbReference type="Google" id="ProtNLM"/>
    </source>
</evidence>
<feature type="region of interest" description="Disordered" evidence="1">
    <location>
        <begin position="1"/>
        <end position="21"/>
    </location>
</feature>
<organism evidence="2 3">
    <name type="scientific">Corynebacterium sphenisci DSM 44792</name>
    <dbReference type="NCBI Taxonomy" id="1437874"/>
    <lineage>
        <taxon>Bacteria</taxon>
        <taxon>Bacillati</taxon>
        <taxon>Actinomycetota</taxon>
        <taxon>Actinomycetes</taxon>
        <taxon>Mycobacteriales</taxon>
        <taxon>Corynebacteriaceae</taxon>
        <taxon>Corynebacterium</taxon>
    </lineage>
</organism>
<evidence type="ECO:0000313" key="3">
    <source>
        <dbReference type="Proteomes" id="UP000185469"/>
    </source>
</evidence>
<dbReference type="InterPro" id="IPR025447">
    <property type="entry name" value="DUF4192"/>
</dbReference>
<reference evidence="2 3" key="1">
    <citation type="submission" date="2014-08" db="EMBL/GenBank/DDBJ databases">
        <title>Complete genome sequence of Corynebacterium sphenisci CECT 5990(T) (=DSM 44792(T)), isolated from healthy wild penguins.</title>
        <authorList>
            <person name="Ruckert C."/>
            <person name="Albersmeier A."/>
            <person name="Winkler A."/>
            <person name="Kalinowski J."/>
        </authorList>
    </citation>
    <scope>NUCLEOTIDE SEQUENCE [LARGE SCALE GENOMIC DNA]</scope>
    <source>
        <strain evidence="2 3">DSM 44792</strain>
    </source>
</reference>
<dbReference type="Pfam" id="PF13830">
    <property type="entry name" value="DUF4192"/>
    <property type="match status" value="1"/>
</dbReference>
<evidence type="ECO:0000313" key="2">
    <source>
        <dbReference type="EMBL" id="APT90637.1"/>
    </source>
</evidence>
<dbReference type="EMBL" id="CP009248">
    <property type="protein sequence ID" value="APT90637.1"/>
    <property type="molecule type" value="Genomic_DNA"/>
</dbReference>
<dbReference type="AlphaFoldDB" id="A0A1L7CXV3"/>
<dbReference type="Proteomes" id="UP000185469">
    <property type="component" value="Chromosome"/>
</dbReference>